<protein>
    <submittedName>
        <fullName evidence="2">Uncharacterized protein</fullName>
    </submittedName>
</protein>
<feature type="signal peptide" evidence="1">
    <location>
        <begin position="1"/>
        <end position="16"/>
    </location>
</feature>
<comment type="caution">
    <text evidence="2">The sequence shown here is derived from an EMBL/GenBank/DDBJ whole genome shotgun (WGS) entry which is preliminary data.</text>
</comment>
<keyword evidence="3" id="KW-1185">Reference proteome</keyword>
<name>A0AAP0PH28_9MAGN</name>
<evidence type="ECO:0000313" key="3">
    <source>
        <dbReference type="Proteomes" id="UP001420932"/>
    </source>
</evidence>
<accession>A0AAP0PH28</accession>
<dbReference type="Proteomes" id="UP001420932">
    <property type="component" value="Unassembled WGS sequence"/>
</dbReference>
<evidence type="ECO:0000256" key="1">
    <source>
        <dbReference type="SAM" id="SignalP"/>
    </source>
</evidence>
<gene>
    <name evidence="2" type="ORF">Syun_013167</name>
</gene>
<proteinExistence type="predicted"/>
<reference evidence="2 3" key="1">
    <citation type="submission" date="2024-01" db="EMBL/GenBank/DDBJ databases">
        <title>Genome assemblies of Stephania.</title>
        <authorList>
            <person name="Yang L."/>
        </authorList>
    </citation>
    <scope>NUCLEOTIDE SEQUENCE [LARGE SCALE GENOMIC DNA]</scope>
    <source>
        <strain evidence="2">YNDBR</strain>
        <tissue evidence="2">Leaf</tissue>
    </source>
</reference>
<dbReference type="EMBL" id="JBBNAF010000005">
    <property type="protein sequence ID" value="KAK9143767.1"/>
    <property type="molecule type" value="Genomic_DNA"/>
</dbReference>
<dbReference type="AlphaFoldDB" id="A0AAP0PH28"/>
<organism evidence="2 3">
    <name type="scientific">Stephania yunnanensis</name>
    <dbReference type="NCBI Taxonomy" id="152371"/>
    <lineage>
        <taxon>Eukaryota</taxon>
        <taxon>Viridiplantae</taxon>
        <taxon>Streptophyta</taxon>
        <taxon>Embryophyta</taxon>
        <taxon>Tracheophyta</taxon>
        <taxon>Spermatophyta</taxon>
        <taxon>Magnoliopsida</taxon>
        <taxon>Ranunculales</taxon>
        <taxon>Menispermaceae</taxon>
        <taxon>Menispermoideae</taxon>
        <taxon>Cissampelideae</taxon>
        <taxon>Stephania</taxon>
    </lineage>
</organism>
<sequence>MCILFGCNFITSSVLLETLLQYIGSKSMHMDIYILHVTSTRCVRCTPNEEDL</sequence>
<keyword evidence="1" id="KW-0732">Signal</keyword>
<feature type="chain" id="PRO_5042822223" evidence="1">
    <location>
        <begin position="17"/>
        <end position="52"/>
    </location>
</feature>
<evidence type="ECO:0000313" key="2">
    <source>
        <dbReference type="EMBL" id="KAK9143767.1"/>
    </source>
</evidence>